<keyword evidence="1" id="KW-0862">Zinc</keyword>
<evidence type="ECO:0000259" key="3">
    <source>
        <dbReference type="PROSITE" id="PS50158"/>
    </source>
</evidence>
<feature type="domain" description="CCHC-type" evidence="3">
    <location>
        <begin position="326"/>
        <end position="342"/>
    </location>
</feature>
<keyword evidence="5" id="KW-1185">Reference proteome</keyword>
<dbReference type="SUPFAM" id="SSF57756">
    <property type="entry name" value="Retrovirus zinc finger-like domains"/>
    <property type="match status" value="1"/>
</dbReference>
<proteinExistence type="predicted"/>
<feature type="compositionally biased region" description="Polar residues" evidence="2">
    <location>
        <begin position="297"/>
        <end position="310"/>
    </location>
</feature>
<dbReference type="Gramene" id="QL01p052115:mrna">
    <property type="protein sequence ID" value="QL01p052115:mrna"/>
    <property type="gene ID" value="QL01p052115"/>
</dbReference>
<dbReference type="InParanoid" id="A0A7N2KR11"/>
<dbReference type="AlphaFoldDB" id="A0A7N2KR11"/>
<dbReference type="InterPro" id="IPR036875">
    <property type="entry name" value="Znf_CCHC_sf"/>
</dbReference>
<dbReference type="CDD" id="cd00303">
    <property type="entry name" value="retropepsin_like"/>
    <property type="match status" value="1"/>
</dbReference>
<evidence type="ECO:0000313" key="5">
    <source>
        <dbReference type="Proteomes" id="UP000594261"/>
    </source>
</evidence>
<feature type="region of interest" description="Disordered" evidence="2">
    <location>
        <begin position="65"/>
        <end position="108"/>
    </location>
</feature>
<evidence type="ECO:0000256" key="2">
    <source>
        <dbReference type="SAM" id="MobiDB-lite"/>
    </source>
</evidence>
<keyword evidence="1" id="KW-0863">Zinc-finger</keyword>
<dbReference type="InterPro" id="IPR001878">
    <property type="entry name" value="Znf_CCHC"/>
</dbReference>
<feature type="region of interest" description="Disordered" evidence="2">
    <location>
        <begin position="297"/>
        <end position="323"/>
    </location>
</feature>
<keyword evidence="1" id="KW-0479">Metal-binding</keyword>
<feature type="compositionally biased region" description="Low complexity" evidence="2">
    <location>
        <begin position="311"/>
        <end position="323"/>
    </location>
</feature>
<feature type="compositionally biased region" description="Low complexity" evidence="2">
    <location>
        <begin position="97"/>
        <end position="108"/>
    </location>
</feature>
<evidence type="ECO:0000256" key="1">
    <source>
        <dbReference type="PROSITE-ProRule" id="PRU00047"/>
    </source>
</evidence>
<dbReference type="PROSITE" id="PS50158">
    <property type="entry name" value="ZF_CCHC"/>
    <property type="match status" value="1"/>
</dbReference>
<accession>A0A7N2KR11</accession>
<dbReference type="Proteomes" id="UP000594261">
    <property type="component" value="Chromosome 1"/>
</dbReference>
<dbReference type="Pfam" id="PF00098">
    <property type="entry name" value="zf-CCHC"/>
    <property type="match status" value="1"/>
</dbReference>
<reference evidence="4 5" key="1">
    <citation type="journal article" date="2016" name="G3 (Bethesda)">
        <title>First Draft Assembly and Annotation of the Genome of a California Endemic Oak Quercus lobata Nee (Fagaceae).</title>
        <authorList>
            <person name="Sork V.L."/>
            <person name="Fitz-Gibbon S.T."/>
            <person name="Puiu D."/>
            <person name="Crepeau M."/>
            <person name="Gugger P.F."/>
            <person name="Sherman R."/>
            <person name="Stevens K."/>
            <person name="Langley C.H."/>
            <person name="Pellegrini M."/>
            <person name="Salzberg S.L."/>
        </authorList>
    </citation>
    <scope>NUCLEOTIDE SEQUENCE [LARGE SCALE GENOMIC DNA]</scope>
    <source>
        <strain evidence="4 5">cv. SW786</strain>
    </source>
</reference>
<evidence type="ECO:0000313" key="4">
    <source>
        <dbReference type="EnsemblPlants" id="QL01p052115:mrna"/>
    </source>
</evidence>
<dbReference type="SMART" id="SM00343">
    <property type="entry name" value="ZnF_C2HC"/>
    <property type="match status" value="1"/>
</dbReference>
<reference evidence="4" key="2">
    <citation type="submission" date="2021-01" db="UniProtKB">
        <authorList>
            <consortium name="EnsemblPlants"/>
        </authorList>
    </citation>
    <scope>IDENTIFICATION</scope>
</reference>
<dbReference type="PANTHER" id="PTHR35046:SF26">
    <property type="entry name" value="RNA-DIRECTED DNA POLYMERASE"/>
    <property type="match status" value="1"/>
</dbReference>
<feature type="compositionally biased region" description="Polar residues" evidence="2">
    <location>
        <begin position="84"/>
        <end position="96"/>
    </location>
</feature>
<sequence>MVTNAELESLFKAFSQDYEGTKKTLNLLCEKVNSIETKLEDLPTMRGEFNKLSAIILSKFSTETTFDQDPKFPKSGPSTAPVLPSNSRPFSSTNSFVPSTSQVPPQQTQPNIVFPLQGAGYMEGNQPYRPSSVRSYGEPQLTDADRGVKLEVSDFYGEGNPEVFFDWLHSIESFFRWYSSSEERKLFFAEAKLKGTARIWWEKYQQTHYIAIRSLAMRSGFPWNEDVMISKYSQGLNPNISLGLAASRLYTMADAIQIAYQMEEETKKKALMRAPMASNIRGERTIVDVNLEKSIDKSQGNSYQPNKNVRSNTSTSQGSSSNSRAKCFNCGGFGHMSFQCPSKLVAKLEKDSPNLEAIKGSKQLEIQEEICEPLNANLKENVENPDLADVGMLNIVNLILMMRKLGLKVEPLLNPYYVAWVTNTQLKVDKQCLVTFEIGRLKETVMCDVLPLKPCQIILGRPWIWDRDAHHARRANTYSFVEGNKKYTLTCARDMPNLK</sequence>
<dbReference type="Gene3D" id="4.10.60.10">
    <property type="entry name" value="Zinc finger, CCHC-type"/>
    <property type="match status" value="1"/>
</dbReference>
<name>A0A7N2KR11_QUELO</name>
<dbReference type="EMBL" id="LRBV02000001">
    <property type="status" value="NOT_ANNOTATED_CDS"/>
    <property type="molecule type" value="Genomic_DNA"/>
</dbReference>
<dbReference type="GO" id="GO:0003676">
    <property type="term" value="F:nucleic acid binding"/>
    <property type="evidence" value="ECO:0007669"/>
    <property type="project" value="InterPro"/>
</dbReference>
<dbReference type="OMA" id="THYIAIR"/>
<organism evidence="4 5">
    <name type="scientific">Quercus lobata</name>
    <name type="common">Valley oak</name>
    <dbReference type="NCBI Taxonomy" id="97700"/>
    <lineage>
        <taxon>Eukaryota</taxon>
        <taxon>Viridiplantae</taxon>
        <taxon>Streptophyta</taxon>
        <taxon>Embryophyta</taxon>
        <taxon>Tracheophyta</taxon>
        <taxon>Spermatophyta</taxon>
        <taxon>Magnoliopsida</taxon>
        <taxon>eudicotyledons</taxon>
        <taxon>Gunneridae</taxon>
        <taxon>Pentapetalae</taxon>
        <taxon>rosids</taxon>
        <taxon>fabids</taxon>
        <taxon>Fagales</taxon>
        <taxon>Fagaceae</taxon>
        <taxon>Quercus</taxon>
    </lineage>
</organism>
<dbReference type="EnsemblPlants" id="QL01p052115:mrna">
    <property type="protein sequence ID" value="QL01p052115:mrna"/>
    <property type="gene ID" value="QL01p052115"/>
</dbReference>
<protein>
    <recommendedName>
        <fullName evidence="3">CCHC-type domain-containing protein</fullName>
    </recommendedName>
</protein>
<dbReference type="PANTHER" id="PTHR35046">
    <property type="entry name" value="ZINC KNUCKLE (CCHC-TYPE) FAMILY PROTEIN"/>
    <property type="match status" value="1"/>
</dbReference>
<dbReference type="GO" id="GO:0008270">
    <property type="term" value="F:zinc ion binding"/>
    <property type="evidence" value="ECO:0007669"/>
    <property type="project" value="UniProtKB-KW"/>
</dbReference>